<dbReference type="EMBL" id="GG662857">
    <property type="protein sequence ID" value="EAR86827.2"/>
    <property type="molecule type" value="Genomic_DNA"/>
</dbReference>
<evidence type="ECO:0000313" key="3">
    <source>
        <dbReference type="Proteomes" id="UP000009168"/>
    </source>
</evidence>
<accession>Q22NF8</accession>
<organism evidence="2 3">
    <name type="scientific">Tetrahymena thermophila (strain SB210)</name>
    <dbReference type="NCBI Taxonomy" id="312017"/>
    <lineage>
        <taxon>Eukaryota</taxon>
        <taxon>Sar</taxon>
        <taxon>Alveolata</taxon>
        <taxon>Ciliophora</taxon>
        <taxon>Intramacronucleata</taxon>
        <taxon>Oligohymenophorea</taxon>
        <taxon>Hymenostomatida</taxon>
        <taxon>Tetrahymenina</taxon>
        <taxon>Tetrahymenidae</taxon>
        <taxon>Tetrahymena</taxon>
    </lineage>
</organism>
<evidence type="ECO:0000256" key="1">
    <source>
        <dbReference type="SAM" id="MobiDB-lite"/>
    </source>
</evidence>
<sequence length="1555" mass="180633">MSYNQQHFNTYQQGQQYVAPYQMAGQINQNQQFYNNHVNQQQQHDDFGDFVSSSSQNNSTQQSASTIKKYDAFNNLQGPSGFTFNESPQKPTQKQGQNQMFMNNSAPNNFNVQAQNQQNLATIHANGQYGYGNVVNQNANISNLHQHHSQQQYQVYQSQQLQQQQQQQQQFQQSQIYQHQAHHMNQSQAYQQFQQNQVQNLQNPQQINQFYAQNQAQMAQAALNNPQYQAQINLTAQLQQKHNIEDEFGDFSTASTVQNIHQMQGSFNQNGQIAQQAISQYQHHQNFQHQGYSNQGQNIQQNLVNMTQSAQTFQEKHPQISNQFNTVQHANFQAQNNNHLHHLSQQQVNWQLTQNPNQQVQKNSDDFGDFNDAPSTQNNLNAAVQIQNQFQTMPSVPSSQNINTVQQAQIIQQQIVTNQVQQINKLTNNDDDFGDFTSHQSSQQTTTGLHNLQTINNLNALNAQNHQQNIVAPNLQQQQPKIVKQNSDEFGDFTTVQTTAQQLNGIQTVLPNTSQGVQQGLSQHFQSHTNIVQQSNQIEQQQSNINQTFQQNNLQALQNAFGSTQITQQDKDNNTKKQSDDFGDFETASGAIQNNSSSNQAQNEKVVHSQFQNSAQKSDGFGEFTDAQPQVATHVSSFNQVQQTSLPTAVHNIQNQTAQQKISDDFGDFQDTNVPIQPQNQPNNQNAQQEGFKKYNAFYELEQKAQESQPKTSVLDMPLDIIPNLQQNHQKNQDLFGDDDNQNEDDFGEFQDIKTENLIQQQTQQQQQIQNQNIRFHSDQQYNFNAQTQVNVQQANILFNSQLPTVKKSGAEIEKELIGNVISLFDDYKVDHLTDKNKMFQNQSTQQVQQQPTNLVQPQSNVQVQNKIEDEEFGEFADFQESKQQEKVVVQPIHAYELDWDSIIKQNQQVDNDLQPQDQLQDELSQQGQQESKLNPNKKNHQNDLFEDHSSQNNAKATSSIQDNNQGDHTSSQADTLTLDFERNLKVKKNQKKNDFEDDLQAELGGDDDFGDFEQSNKHQQVLNVPQNNQTIFQTQNTANNVFNNNDLLFEGFEQAPYQPQQQNNQVQNNPQQVNSQYNDQNDDDLFGDFQGNDQINQQKEPQQLQQQQQQNANQFDEFEDFEDFEDFAEAPTQQNQQGQQQQQQIQQQTHKQEPKVMDLKEFEMNTFDITALDYGESAKQKAEQQKKEQERKKQEEEERKRLQQLELEKQKQQKLNQIPQFNVGKQIYKGEYWRKVYENDERYYVDNKFYEDLIQEIDSLGLYQHFEKLIAIREGLDKIEDLEKQRKKAKNDQNYDKMYQLKQEIDEIESQKDYKAEMMSLVYQVIACEGKCFNHLIYDRIRNLENALIFVKQFQTLHDQNRDVDEAIDFMIITTTIDNNYSSYVQKLYQVQEVCQKELQQFESKMKQFHSLPTQVKQQIVSQKQFTDFIKASTQILYHGKRYSKISISLSSQSIDFDILEKIVTNNILILNKQFNTGFEQVKKNFSFTEELTQEQREKIINDIVNRESNLHLNEFICNLCLGVANDTRVHYRGKHYHNLCINIWFNKISTIIE</sequence>
<dbReference type="InParanoid" id="Q22NF8"/>
<feature type="compositionally biased region" description="Low complexity" evidence="1">
    <location>
        <begin position="918"/>
        <end position="930"/>
    </location>
</feature>
<dbReference type="KEGG" id="tet:TTHERM_00202870"/>
<feature type="region of interest" description="Disordered" evidence="1">
    <location>
        <begin position="918"/>
        <end position="977"/>
    </location>
</feature>
<dbReference type="GeneID" id="7844106"/>
<keyword evidence="3" id="KW-1185">Reference proteome</keyword>
<feature type="region of interest" description="Disordered" evidence="1">
    <location>
        <begin position="565"/>
        <end position="623"/>
    </location>
</feature>
<feature type="compositionally biased region" description="Low complexity" evidence="1">
    <location>
        <begin position="1060"/>
        <end position="1079"/>
    </location>
</feature>
<reference evidence="3" key="1">
    <citation type="journal article" date="2006" name="PLoS Biol.">
        <title>Macronuclear genome sequence of the ciliate Tetrahymena thermophila, a model eukaryote.</title>
        <authorList>
            <person name="Eisen J.A."/>
            <person name="Coyne R.S."/>
            <person name="Wu M."/>
            <person name="Wu D."/>
            <person name="Thiagarajan M."/>
            <person name="Wortman J.R."/>
            <person name="Badger J.H."/>
            <person name="Ren Q."/>
            <person name="Amedeo P."/>
            <person name="Jones K.M."/>
            <person name="Tallon L.J."/>
            <person name="Delcher A.L."/>
            <person name="Salzberg S.L."/>
            <person name="Silva J.C."/>
            <person name="Haas B.J."/>
            <person name="Majoros W.H."/>
            <person name="Farzad M."/>
            <person name="Carlton J.M."/>
            <person name="Smith R.K. Jr."/>
            <person name="Garg J."/>
            <person name="Pearlman R.E."/>
            <person name="Karrer K.M."/>
            <person name="Sun L."/>
            <person name="Manning G."/>
            <person name="Elde N.C."/>
            <person name="Turkewitz A.P."/>
            <person name="Asai D.J."/>
            <person name="Wilkes D.E."/>
            <person name="Wang Y."/>
            <person name="Cai H."/>
            <person name="Collins K."/>
            <person name="Stewart B.A."/>
            <person name="Lee S.R."/>
            <person name="Wilamowska K."/>
            <person name="Weinberg Z."/>
            <person name="Ruzzo W.L."/>
            <person name="Wloga D."/>
            <person name="Gaertig J."/>
            <person name="Frankel J."/>
            <person name="Tsao C.-C."/>
            <person name="Gorovsky M.A."/>
            <person name="Keeling P.J."/>
            <person name="Waller R.F."/>
            <person name="Patron N.J."/>
            <person name="Cherry J.M."/>
            <person name="Stover N.A."/>
            <person name="Krieger C.J."/>
            <person name="del Toro C."/>
            <person name="Ryder H.F."/>
            <person name="Williamson S.C."/>
            <person name="Barbeau R.A."/>
            <person name="Hamilton E.P."/>
            <person name="Orias E."/>
        </authorList>
    </citation>
    <scope>NUCLEOTIDE SEQUENCE [LARGE SCALE GENOMIC DNA]</scope>
    <source>
        <strain evidence="3">SB210</strain>
    </source>
</reference>
<evidence type="ECO:0000313" key="2">
    <source>
        <dbReference type="EMBL" id="EAR86827.2"/>
    </source>
</evidence>
<feature type="compositionally biased region" description="Basic and acidic residues" evidence="1">
    <location>
        <begin position="941"/>
        <end position="950"/>
    </location>
</feature>
<name>Q22NF8_TETTS</name>
<feature type="compositionally biased region" description="Basic and acidic residues" evidence="1">
    <location>
        <begin position="569"/>
        <end position="580"/>
    </location>
</feature>
<proteinExistence type="predicted"/>
<dbReference type="Proteomes" id="UP000009168">
    <property type="component" value="Unassembled WGS sequence"/>
</dbReference>
<dbReference type="OrthoDB" id="10691342at2759"/>
<feature type="region of interest" description="Disordered" evidence="1">
    <location>
        <begin position="1179"/>
        <end position="1199"/>
    </location>
</feature>
<feature type="region of interest" description="Disordered" evidence="1">
    <location>
        <begin position="1130"/>
        <end position="1154"/>
    </location>
</feature>
<protein>
    <submittedName>
        <fullName evidence="2">Uncharacterized protein</fullName>
    </submittedName>
</protein>
<dbReference type="RefSeq" id="XP_001007072.2">
    <property type="nucleotide sequence ID" value="XM_001007072.2"/>
</dbReference>
<feature type="compositionally biased region" description="Low complexity" evidence="1">
    <location>
        <begin position="1130"/>
        <end position="1149"/>
    </location>
</feature>
<dbReference type="HOGENOM" id="CLU_247180_0_0_1"/>
<gene>
    <name evidence="2" type="ORF">TTHERM_00202870</name>
</gene>
<feature type="compositionally biased region" description="Polar residues" evidence="1">
    <location>
        <begin position="951"/>
        <end position="976"/>
    </location>
</feature>
<feature type="region of interest" description="Disordered" evidence="1">
    <location>
        <begin position="46"/>
        <end position="65"/>
    </location>
</feature>
<feature type="compositionally biased region" description="Low complexity" evidence="1">
    <location>
        <begin position="588"/>
        <end position="603"/>
    </location>
</feature>
<feature type="compositionally biased region" description="Low complexity" evidence="1">
    <location>
        <begin position="52"/>
        <end position="65"/>
    </location>
</feature>
<feature type="region of interest" description="Disordered" evidence="1">
    <location>
        <begin position="1060"/>
        <end position="1094"/>
    </location>
</feature>